<organism evidence="6 7">
    <name type="scientific">Vibrio fortis</name>
    <dbReference type="NCBI Taxonomy" id="212667"/>
    <lineage>
        <taxon>Bacteria</taxon>
        <taxon>Pseudomonadati</taxon>
        <taxon>Pseudomonadota</taxon>
        <taxon>Gammaproteobacteria</taxon>
        <taxon>Vibrionales</taxon>
        <taxon>Vibrionaceae</taxon>
        <taxon>Vibrio</taxon>
    </lineage>
</organism>
<dbReference type="OrthoDB" id="671583at2"/>
<gene>
    <name evidence="5" type="ORF">F2P58_22395</name>
    <name evidence="6" type="ORF">VFDL14_24385</name>
</gene>
<evidence type="ECO:0000313" key="7">
    <source>
        <dbReference type="Proteomes" id="UP000027219"/>
    </source>
</evidence>
<dbReference type="InterPro" id="IPR002110">
    <property type="entry name" value="Ankyrin_rpt"/>
</dbReference>
<accession>A0A066UV64</accession>
<protein>
    <submittedName>
        <fullName evidence="5">Ankyrin repeat domain-containing protein</fullName>
    </submittedName>
</protein>
<dbReference type="PANTHER" id="PTHR24171">
    <property type="entry name" value="ANKYRIN REPEAT DOMAIN-CONTAINING PROTEIN 39-RELATED"/>
    <property type="match status" value="1"/>
</dbReference>
<feature type="repeat" description="ANK" evidence="3">
    <location>
        <begin position="89"/>
        <end position="121"/>
    </location>
</feature>
<dbReference type="Pfam" id="PF12796">
    <property type="entry name" value="Ank_2"/>
    <property type="match status" value="1"/>
</dbReference>
<keyword evidence="1" id="KW-0677">Repeat</keyword>
<dbReference type="RefSeq" id="WP_032551804.1">
    <property type="nucleotide sequence ID" value="NZ_JFFR01000024.1"/>
</dbReference>
<sequence length="147" mass="15754">MKKLAVLFSVFAVAMGAAFQVFCADTIHLAAYHGNEAKVIELLKTNPDPDARDSYGGTALHAAMFQDNTRIVELLIDAGFDVNAVGPRNGYTPLHDAVWGNNLPALKILVANGGDITIEGLDGNTPLEKAIDENKSDIVAYLKSIEK</sequence>
<evidence type="ECO:0000313" key="6">
    <source>
        <dbReference type="EMBL" id="KDN28034.1"/>
    </source>
</evidence>
<feature type="chain" id="PRO_5044538859" evidence="4">
    <location>
        <begin position="24"/>
        <end position="147"/>
    </location>
</feature>
<feature type="signal peptide" evidence="4">
    <location>
        <begin position="1"/>
        <end position="23"/>
    </location>
</feature>
<evidence type="ECO:0000256" key="4">
    <source>
        <dbReference type="SAM" id="SignalP"/>
    </source>
</evidence>
<feature type="repeat" description="ANK" evidence="3">
    <location>
        <begin position="55"/>
        <end position="87"/>
    </location>
</feature>
<dbReference type="PROSITE" id="PS50088">
    <property type="entry name" value="ANK_REPEAT"/>
    <property type="match status" value="2"/>
</dbReference>
<reference evidence="5 8" key="2">
    <citation type="submission" date="2019-09" db="EMBL/GenBank/DDBJ databases">
        <title>Whole genome sequence of Vibrio fortis.</title>
        <authorList>
            <person name="Das S.K."/>
        </authorList>
    </citation>
    <scope>NUCLEOTIDE SEQUENCE [LARGE SCALE GENOMIC DNA]</scope>
    <source>
        <strain evidence="5 8">AN60</strain>
    </source>
</reference>
<reference evidence="6 7" key="1">
    <citation type="submission" date="2014-02" db="EMBL/GenBank/DDBJ databases">
        <title>Vibrio fortis Dalian14 Genome Sequencing.</title>
        <authorList>
            <person name="Wang Y."/>
            <person name="Song L."/>
            <person name="Liu G."/>
            <person name="Ding J."/>
        </authorList>
    </citation>
    <scope>NUCLEOTIDE SEQUENCE [LARGE SCALE GENOMIC DNA]</scope>
    <source>
        <strain evidence="6 7">Dalian14</strain>
    </source>
</reference>
<dbReference type="EMBL" id="JFFR01000024">
    <property type="protein sequence ID" value="KDN28034.1"/>
    <property type="molecule type" value="Genomic_DNA"/>
</dbReference>
<keyword evidence="7" id="KW-1185">Reference proteome</keyword>
<dbReference type="PANTHER" id="PTHR24171:SF8">
    <property type="entry name" value="BRCA1-ASSOCIATED RING DOMAIN PROTEIN 1"/>
    <property type="match status" value="1"/>
</dbReference>
<proteinExistence type="predicted"/>
<dbReference type="Proteomes" id="UP000027219">
    <property type="component" value="Unassembled WGS sequence"/>
</dbReference>
<keyword evidence="2 3" id="KW-0040">ANK repeat</keyword>
<evidence type="ECO:0000313" key="8">
    <source>
        <dbReference type="Proteomes" id="UP000326789"/>
    </source>
</evidence>
<dbReference type="Gene3D" id="1.25.40.20">
    <property type="entry name" value="Ankyrin repeat-containing domain"/>
    <property type="match status" value="1"/>
</dbReference>
<dbReference type="GO" id="GO:0085020">
    <property type="term" value="P:protein K6-linked ubiquitination"/>
    <property type="evidence" value="ECO:0007669"/>
    <property type="project" value="TreeGrafter"/>
</dbReference>
<dbReference type="PROSITE" id="PS50297">
    <property type="entry name" value="ANK_REP_REGION"/>
    <property type="match status" value="2"/>
</dbReference>
<dbReference type="STRING" id="212667.VFDL14_24385"/>
<dbReference type="SMART" id="SM00248">
    <property type="entry name" value="ANK"/>
    <property type="match status" value="3"/>
</dbReference>
<dbReference type="EMBL" id="VWSE01000010">
    <property type="protein sequence ID" value="KAB0285281.1"/>
    <property type="molecule type" value="Genomic_DNA"/>
</dbReference>
<evidence type="ECO:0000256" key="3">
    <source>
        <dbReference type="PROSITE-ProRule" id="PRU00023"/>
    </source>
</evidence>
<dbReference type="Proteomes" id="UP000326789">
    <property type="component" value="Unassembled WGS sequence"/>
</dbReference>
<dbReference type="InterPro" id="IPR036770">
    <property type="entry name" value="Ankyrin_rpt-contain_sf"/>
</dbReference>
<dbReference type="GO" id="GO:0004842">
    <property type="term" value="F:ubiquitin-protein transferase activity"/>
    <property type="evidence" value="ECO:0007669"/>
    <property type="project" value="TreeGrafter"/>
</dbReference>
<evidence type="ECO:0000256" key="2">
    <source>
        <dbReference type="ARBA" id="ARBA00023043"/>
    </source>
</evidence>
<name>A0A066UV64_9VIBR</name>
<dbReference type="SUPFAM" id="SSF48403">
    <property type="entry name" value="Ankyrin repeat"/>
    <property type="match status" value="1"/>
</dbReference>
<evidence type="ECO:0000313" key="5">
    <source>
        <dbReference type="EMBL" id="KAB0285281.1"/>
    </source>
</evidence>
<keyword evidence="4" id="KW-0732">Signal</keyword>
<comment type="caution">
    <text evidence="6">The sequence shown here is derived from an EMBL/GenBank/DDBJ whole genome shotgun (WGS) entry which is preliminary data.</text>
</comment>
<evidence type="ECO:0000256" key="1">
    <source>
        <dbReference type="ARBA" id="ARBA00022737"/>
    </source>
</evidence>
<dbReference type="AlphaFoldDB" id="A0A066UV64"/>